<dbReference type="PANTHER" id="PTHR12427">
    <property type="entry name" value="ATP SYNTHASE E CHAIN, MITOCHONDRIAL"/>
    <property type="match status" value="1"/>
</dbReference>
<evidence type="ECO:0000256" key="2">
    <source>
        <dbReference type="ARBA" id="ARBA00007333"/>
    </source>
</evidence>
<evidence type="ECO:0000256" key="3">
    <source>
        <dbReference type="ARBA" id="ARBA00022448"/>
    </source>
</evidence>
<organism evidence="16 17">
    <name type="scientific">Plectus sambesii</name>
    <dbReference type="NCBI Taxonomy" id="2011161"/>
    <lineage>
        <taxon>Eukaryota</taxon>
        <taxon>Metazoa</taxon>
        <taxon>Ecdysozoa</taxon>
        <taxon>Nematoda</taxon>
        <taxon>Chromadorea</taxon>
        <taxon>Plectida</taxon>
        <taxon>Plectina</taxon>
        <taxon>Plectoidea</taxon>
        <taxon>Plectidae</taxon>
        <taxon>Plectus</taxon>
    </lineage>
</organism>
<dbReference type="InterPro" id="IPR008386">
    <property type="entry name" value="ATP_synth_F0_esu_mt"/>
</dbReference>
<evidence type="ECO:0000256" key="8">
    <source>
        <dbReference type="ARBA" id="ARBA00023065"/>
    </source>
</evidence>
<comment type="function">
    <text evidence="12 15">Subunit e, of the mitochondrial membrane ATP synthase complex (F(1)F(0) ATP synthase or Complex V) that produces ATP from ADP in the presence of a proton gradient across the membrane which is generated by electron transport complexes of the respiratory chain. ATP synthase complex consist of a soluble F(1) head domain - the catalytic core - and a membrane F(1) domain - the membrane proton channel. These two domains are linked by a central stalk rotating inside the F(1) region and a stationary peripheral stalk. During catalysis, ATP synthesis in the catalytic domain of F(1) is coupled via a rotary mechanism of the central stalk subunits to proton translocation. In vivo, can only synthesize ATP although its ATP hydrolase activity can be activated artificially in vitro. Part of the complex F(0) domain.</text>
</comment>
<evidence type="ECO:0000256" key="14">
    <source>
        <dbReference type="ARBA" id="ARBA00074682"/>
    </source>
</evidence>
<evidence type="ECO:0000256" key="10">
    <source>
        <dbReference type="ARBA" id="ARBA00023136"/>
    </source>
</evidence>
<evidence type="ECO:0000256" key="9">
    <source>
        <dbReference type="ARBA" id="ARBA00023128"/>
    </source>
</evidence>
<keyword evidence="16" id="KW-1185">Reference proteome</keyword>
<evidence type="ECO:0000256" key="1">
    <source>
        <dbReference type="ARBA" id="ARBA00004273"/>
    </source>
</evidence>
<evidence type="ECO:0000313" key="17">
    <source>
        <dbReference type="WBParaSite" id="PSAMB.scaffold1065size36429.g10712.t1"/>
    </source>
</evidence>
<evidence type="ECO:0000256" key="12">
    <source>
        <dbReference type="ARBA" id="ARBA00057306"/>
    </source>
</evidence>
<dbReference type="GO" id="GO:0015078">
    <property type="term" value="F:proton transmembrane transporter activity"/>
    <property type="evidence" value="ECO:0007669"/>
    <property type="project" value="InterPro"/>
</dbReference>
<sequence>MKIASTPLNCSDHVRLKEMAPQPHQIHPNWVVLAPPNTRVSPLIRLSRYVALGFGIMWGAHRYRVIRQKHAVTRDREHREALEQAKTNAELKKLQNKKDMLLLAEQVGLAMTPENLKMLGVDN</sequence>
<keyword evidence="11 15" id="KW-0066">ATP synthesis</keyword>
<protein>
    <recommendedName>
        <fullName evidence="14 15">ATP synthase F(0) complex subunit e, mitochondrial</fullName>
    </recommendedName>
</protein>
<keyword evidence="6 15" id="KW-0999">Mitochondrion inner membrane</keyword>
<reference evidence="17" key="1">
    <citation type="submission" date="2022-11" db="UniProtKB">
        <authorList>
            <consortium name="WormBaseParasite"/>
        </authorList>
    </citation>
    <scope>IDENTIFICATION</scope>
</reference>
<name>A0A914UL52_9BILA</name>
<evidence type="ECO:0000256" key="15">
    <source>
        <dbReference type="RuleBase" id="RU367005"/>
    </source>
</evidence>
<keyword evidence="8 15" id="KW-0406">Ion transport</keyword>
<dbReference type="PANTHER" id="PTHR12427:SF1">
    <property type="entry name" value="ATP SYNTHASE SUBUNIT E, MITOCHONDRIAL"/>
    <property type="match status" value="1"/>
</dbReference>
<dbReference type="AlphaFoldDB" id="A0A914UL52"/>
<evidence type="ECO:0000256" key="13">
    <source>
        <dbReference type="ARBA" id="ARBA00064647"/>
    </source>
</evidence>
<dbReference type="Proteomes" id="UP000887566">
    <property type="component" value="Unplaced"/>
</dbReference>
<comment type="subunit">
    <text evidence="13">Component of the ATP synthase complex composed at least of ATP5F1A/subunit alpha, ATP5F1B/subunit beta, ATP5MC1/subunit c (homooctomer), MT-ATP6/subunit a, MT-ATP8/subunit 8, ATP5ME/subunit e, ATP5MF/subunit f, ATP5MG/subunit g, ATP5MK/subunit k, ATP5MJ/subunit j, ATP5F1C/subunit gamma, ATP5F1D/subunit delta, ATP5F1E/subunit epsilon, ATP5PF/subunit F6, ATP5PB/subunit b, ATP5PD/subunit d, ATP5PO/subunit OSCP. ATP synthase complex consists of a soluble F(1) head domain (subunits alpha(3) and beta(3)) - the catalytic core - and a membrane F(0) domain - the membrane proton channel (subunits c, a, 8, e, f, g, k and j). These two domains are linked by a central stalk (subunits gamma, delta, and epsilon) rotating inside the F1 region and a stationary peripheral stalk (subunits F6, b, d, and OSCP).</text>
</comment>
<comment type="subunit">
    <text evidence="15">F-type ATPases have 2 components, CF(1) - the catalytic core - and CF(0) - the membrane proton channel. CF(1) and CF(0) have multiple subunits.</text>
</comment>
<keyword evidence="7" id="KW-0007">Acetylation</keyword>
<comment type="similarity">
    <text evidence="2 15">Belongs to the ATPase e subunit family.</text>
</comment>
<dbReference type="GO" id="GO:0045259">
    <property type="term" value="C:proton-transporting ATP synthase complex"/>
    <property type="evidence" value="ECO:0007669"/>
    <property type="project" value="UniProtKB-UniRule"/>
</dbReference>
<evidence type="ECO:0000256" key="4">
    <source>
        <dbReference type="ARBA" id="ARBA00022547"/>
    </source>
</evidence>
<evidence type="ECO:0000256" key="11">
    <source>
        <dbReference type="ARBA" id="ARBA00023310"/>
    </source>
</evidence>
<dbReference type="Pfam" id="PF05680">
    <property type="entry name" value="ATP-synt_E"/>
    <property type="match status" value="1"/>
</dbReference>
<evidence type="ECO:0000256" key="7">
    <source>
        <dbReference type="ARBA" id="ARBA00022990"/>
    </source>
</evidence>
<accession>A0A914UL52</accession>
<evidence type="ECO:0000313" key="16">
    <source>
        <dbReference type="Proteomes" id="UP000887566"/>
    </source>
</evidence>
<keyword evidence="10" id="KW-0472">Membrane</keyword>
<dbReference type="GO" id="GO:0005743">
    <property type="term" value="C:mitochondrial inner membrane"/>
    <property type="evidence" value="ECO:0007669"/>
    <property type="project" value="UniProtKB-SubCell"/>
</dbReference>
<comment type="subcellular location">
    <subcellularLocation>
        <location evidence="1 15">Mitochondrion inner membrane</location>
    </subcellularLocation>
</comment>
<keyword evidence="9 15" id="KW-0496">Mitochondrion</keyword>
<keyword evidence="3 15" id="KW-0813">Transport</keyword>
<evidence type="ECO:0000256" key="6">
    <source>
        <dbReference type="ARBA" id="ARBA00022792"/>
    </source>
</evidence>
<keyword evidence="5 15" id="KW-0375">Hydrogen ion transport</keyword>
<dbReference type="WBParaSite" id="PSAMB.scaffold1065size36429.g10712.t1">
    <property type="protein sequence ID" value="PSAMB.scaffold1065size36429.g10712.t1"/>
    <property type="gene ID" value="PSAMB.scaffold1065size36429.g10712"/>
</dbReference>
<proteinExistence type="inferred from homology"/>
<evidence type="ECO:0000256" key="5">
    <source>
        <dbReference type="ARBA" id="ARBA00022781"/>
    </source>
</evidence>
<keyword evidence="4 15" id="KW-0138">CF(0)</keyword>
<dbReference type="GO" id="GO:0015986">
    <property type="term" value="P:proton motive force-driven ATP synthesis"/>
    <property type="evidence" value="ECO:0007669"/>
    <property type="project" value="InterPro"/>
</dbReference>